<accession>A0ACC3SA55</accession>
<protein>
    <submittedName>
        <fullName evidence="1">Centromeric DNA-binding histone H3-like protein cse4</fullName>
    </submittedName>
</protein>
<proteinExistence type="predicted"/>
<name>A0ACC3SA55_9PEZI</name>
<gene>
    <name evidence="1" type="primary">CSE4</name>
    <name evidence="1" type="ORF">M8818_004995</name>
</gene>
<dbReference type="EMBL" id="JAMKPW020000025">
    <property type="protein sequence ID" value="KAK8205282.1"/>
    <property type="molecule type" value="Genomic_DNA"/>
</dbReference>
<sequence>MAGPQTARRGGKGGPSTGGKRAVAGGKGLKTKAPRRSSGIHRTWHYFLEPKAILEAELCKSTWAQSRHENRCRPGRSLTAVFCLSESPQKTRRYKPGTVALREIRKYQKSTDLLILKLPFSRLVREICVSMAPAGSNIYRWQSQAIQALQEAAEAFLVHLFEDTNLCAIHAKRVTIMQKDIQLARRIRGAWGGLG</sequence>
<evidence type="ECO:0000313" key="1">
    <source>
        <dbReference type="EMBL" id="KAK8205282.1"/>
    </source>
</evidence>
<reference evidence="1" key="1">
    <citation type="submission" date="2024-02" db="EMBL/GenBank/DDBJ databases">
        <title>Metagenome Assembled Genome of Zalaria obscura JY119.</title>
        <authorList>
            <person name="Vighnesh L."/>
            <person name="Jagadeeshwari U."/>
            <person name="Venkata Ramana C."/>
            <person name="Sasikala C."/>
        </authorList>
    </citation>
    <scope>NUCLEOTIDE SEQUENCE</scope>
    <source>
        <strain evidence="1">JY119</strain>
    </source>
</reference>
<comment type="caution">
    <text evidence="1">The sequence shown here is derived from an EMBL/GenBank/DDBJ whole genome shotgun (WGS) entry which is preliminary data.</text>
</comment>
<evidence type="ECO:0000313" key="2">
    <source>
        <dbReference type="Proteomes" id="UP001320706"/>
    </source>
</evidence>
<keyword evidence="2" id="KW-1185">Reference proteome</keyword>
<organism evidence="1 2">
    <name type="scientific">Zalaria obscura</name>
    <dbReference type="NCBI Taxonomy" id="2024903"/>
    <lineage>
        <taxon>Eukaryota</taxon>
        <taxon>Fungi</taxon>
        <taxon>Dikarya</taxon>
        <taxon>Ascomycota</taxon>
        <taxon>Pezizomycotina</taxon>
        <taxon>Dothideomycetes</taxon>
        <taxon>Dothideomycetidae</taxon>
        <taxon>Dothideales</taxon>
        <taxon>Zalariaceae</taxon>
        <taxon>Zalaria</taxon>
    </lineage>
</organism>
<dbReference type="Proteomes" id="UP001320706">
    <property type="component" value="Unassembled WGS sequence"/>
</dbReference>